<feature type="compositionally biased region" description="Low complexity" evidence="3">
    <location>
        <begin position="612"/>
        <end position="633"/>
    </location>
</feature>
<dbReference type="PANTHER" id="PTHR48102:SF7">
    <property type="entry name" value="ATP-DEPENDENT CLP PROTEASE ATP-BINDING SUBUNIT CLPX-LIKE, MITOCHONDRIAL"/>
    <property type="match status" value="1"/>
</dbReference>
<dbReference type="EMBL" id="CP144064">
    <property type="protein sequence ID" value="WWD22911.1"/>
    <property type="molecule type" value="Genomic_DNA"/>
</dbReference>
<feature type="compositionally biased region" description="Low complexity" evidence="3">
    <location>
        <begin position="459"/>
        <end position="468"/>
    </location>
</feature>
<sequence>MIPRIAAGYFLIALSTALSVHAAAYIGCIAGVPRTGLRVTGMTTNQACFASCVTRGYNFAYLQQNNPSTCFCSSTGQTYATLVGSEDAYGTCATPRYQAYSVVSTFQFQSCTTPLLGVAASVSTVTDFPTCFENCKMNRYALFTPALLSTNFQCNCYDSVPLSLTLVACQKGPISLTSFLYGHPAQFSGQAKRALKERLEYNMREERKALCPGRKTACSIPGAEDSFECIDIDTELESCGGCIYGTFNDVNGTASTGTDTSAARRNDTSAAFTGWSVRSPKDLYNYLSQYIVGQERAKRVLSVAVFNHYHRIAPRLPSQEPPSPPSRPQPPPIILDPPLPSPPTPASSPRSSAPTPDRYPSSSGGFRRGEDTYSSSSSSSSQIDSPVSWDPSRAGTQIGRGDATRVTGAEDGTDPTLTHDLLTSRSREGQWARDGYFSARPSAPLPSLLGQALKRRKSSSSAPDPSAPNDGTTRPRRRKAGFVGMDEVVRQQAAVEDAAREVENKENVVIEKSNVLMVGPTGTGKTLMARTLANILDVPFASCDATTYTQAGSDYDVNRAEVGIIHIDEVDKLARRGGGDMGSWGGGRDVGGEGVQQALLRLLEGTTLTLSAKPPAISSNTNNASSSSPSSGPGALGPSGGSSGPKAESAAAFGDPPGWDPNNPMNRGLGGKRSVREGLPRSISGGGGPGGKGETFVVDTTNILFVLSGAFVGLETISIGFGAPLPKPTIVESTNPVPLKGLATTDLATYGLIPEFLGRLPILSTLHPLSIEDLVRILVEPRNALIKQYMAMFERYGSELKFTNKAVKEIAREGLERGGGARGLRGVLEEILVDAMFEVPGSSVRYCLITEAVVRKEIPAVYFSRGQRMGYLQAIDDEDGPEMLQEQESLESDLMSATG</sequence>
<evidence type="ECO:0000256" key="3">
    <source>
        <dbReference type="SAM" id="MobiDB-lite"/>
    </source>
</evidence>
<dbReference type="Gene3D" id="3.40.50.300">
    <property type="entry name" value="P-loop containing nucleotide triphosphate hydrolases"/>
    <property type="match status" value="2"/>
</dbReference>
<feature type="domain" description="AAA+ ATPase" evidence="5">
    <location>
        <begin position="511"/>
        <end position="725"/>
    </location>
</feature>
<dbReference type="Pfam" id="PF10431">
    <property type="entry name" value="ClpB_D2-small"/>
    <property type="match status" value="1"/>
</dbReference>
<feature type="domain" description="Clp ATPase C-terminal" evidence="6">
    <location>
        <begin position="769"/>
        <end position="863"/>
    </location>
</feature>
<evidence type="ECO:0000256" key="2">
    <source>
        <dbReference type="ARBA" id="ARBA00022840"/>
    </source>
</evidence>
<dbReference type="InterPro" id="IPR027417">
    <property type="entry name" value="P-loop_NTPase"/>
</dbReference>
<keyword evidence="2" id="KW-0067">ATP-binding</keyword>
<evidence type="ECO:0000259" key="5">
    <source>
        <dbReference type="SMART" id="SM00382"/>
    </source>
</evidence>
<accession>A0AAJ8LTF8</accession>
<dbReference type="SMART" id="SM01086">
    <property type="entry name" value="ClpB_D2-small"/>
    <property type="match status" value="1"/>
</dbReference>
<dbReference type="InterPro" id="IPR050052">
    <property type="entry name" value="ATP-dep_Clp_protease_ClpX"/>
</dbReference>
<dbReference type="FunFam" id="1.10.8.60:FF:000138">
    <property type="entry name" value="ATP-dependent Clp protease ATP-binding subunit ClpX"/>
    <property type="match status" value="1"/>
</dbReference>
<feature type="region of interest" description="Disordered" evidence="3">
    <location>
        <begin position="451"/>
        <end position="483"/>
    </location>
</feature>
<feature type="region of interest" description="Disordered" evidence="3">
    <location>
        <begin position="612"/>
        <end position="692"/>
    </location>
</feature>
<keyword evidence="4" id="KW-0732">Signal</keyword>
<evidence type="ECO:0000256" key="1">
    <source>
        <dbReference type="ARBA" id="ARBA00022741"/>
    </source>
</evidence>
<dbReference type="Proteomes" id="UP000322225">
    <property type="component" value="Chromosome 14"/>
</dbReference>
<dbReference type="SMART" id="SM00382">
    <property type="entry name" value="AAA"/>
    <property type="match status" value="1"/>
</dbReference>
<dbReference type="GeneID" id="43589963"/>
<feature type="region of interest" description="Disordered" evidence="3">
    <location>
        <begin position="314"/>
        <end position="428"/>
    </location>
</feature>
<name>A0AAJ8LTF8_9TREE</name>
<feature type="compositionally biased region" description="Low complexity" evidence="3">
    <location>
        <begin position="347"/>
        <end position="356"/>
    </location>
</feature>
<dbReference type="AlphaFoldDB" id="A0AAJ8LTF8"/>
<evidence type="ECO:0000256" key="4">
    <source>
        <dbReference type="SAM" id="SignalP"/>
    </source>
</evidence>
<dbReference type="PANTHER" id="PTHR48102">
    <property type="entry name" value="ATP-DEPENDENT CLP PROTEASE ATP-BINDING SUBUNIT CLPX-LIKE, MITOCHONDRIAL-RELATED"/>
    <property type="match status" value="1"/>
</dbReference>
<dbReference type="GO" id="GO:0016887">
    <property type="term" value="F:ATP hydrolysis activity"/>
    <property type="evidence" value="ECO:0007669"/>
    <property type="project" value="InterPro"/>
</dbReference>
<organism evidence="7 8">
    <name type="scientific">Kwoniella shandongensis</name>
    <dbReference type="NCBI Taxonomy" id="1734106"/>
    <lineage>
        <taxon>Eukaryota</taxon>
        <taxon>Fungi</taxon>
        <taxon>Dikarya</taxon>
        <taxon>Basidiomycota</taxon>
        <taxon>Agaricomycotina</taxon>
        <taxon>Tremellomycetes</taxon>
        <taxon>Tremellales</taxon>
        <taxon>Cryptococcaceae</taxon>
        <taxon>Kwoniella</taxon>
    </lineage>
</organism>
<feature type="compositionally biased region" description="Gly residues" evidence="3">
    <location>
        <begin position="634"/>
        <end position="643"/>
    </location>
</feature>
<evidence type="ECO:0008006" key="9">
    <source>
        <dbReference type="Google" id="ProtNLM"/>
    </source>
</evidence>
<dbReference type="SUPFAM" id="SSF52540">
    <property type="entry name" value="P-loop containing nucleoside triphosphate hydrolases"/>
    <property type="match status" value="1"/>
</dbReference>
<reference evidence="7" key="2">
    <citation type="submission" date="2024-01" db="EMBL/GenBank/DDBJ databases">
        <title>Comparative genomics of Cryptococcus and Kwoniella reveals pathogenesis evolution and contrasting modes of karyotype evolution via chromosome fusion or intercentromeric recombination.</title>
        <authorList>
            <person name="Coelho M.A."/>
            <person name="David-Palma M."/>
            <person name="Shea T."/>
            <person name="Bowers K."/>
            <person name="McGinley-Smith S."/>
            <person name="Mohammad A.W."/>
            <person name="Gnirke A."/>
            <person name="Yurkov A.M."/>
            <person name="Nowrousian M."/>
            <person name="Sun S."/>
            <person name="Cuomo C.A."/>
            <person name="Heitman J."/>
        </authorList>
    </citation>
    <scope>NUCLEOTIDE SEQUENCE</scope>
    <source>
        <strain evidence="7">CBS 12478</strain>
    </source>
</reference>
<keyword evidence="1" id="KW-0547">Nucleotide-binding</keyword>
<gene>
    <name evidence="7" type="ORF">CI109_107406</name>
</gene>
<dbReference type="InterPro" id="IPR003959">
    <property type="entry name" value="ATPase_AAA_core"/>
</dbReference>
<dbReference type="RefSeq" id="XP_065824098.1">
    <property type="nucleotide sequence ID" value="XM_065968026.1"/>
</dbReference>
<dbReference type="Gene3D" id="1.10.8.60">
    <property type="match status" value="1"/>
</dbReference>
<feature type="signal peptide" evidence="4">
    <location>
        <begin position="1"/>
        <end position="22"/>
    </location>
</feature>
<dbReference type="GO" id="GO:0005759">
    <property type="term" value="C:mitochondrial matrix"/>
    <property type="evidence" value="ECO:0007669"/>
    <property type="project" value="TreeGrafter"/>
</dbReference>
<feature type="chain" id="PRO_5042576367" description="ATP-dependent Clp protease, ATP-binding subunit ClpX" evidence="4">
    <location>
        <begin position="23"/>
        <end position="899"/>
    </location>
</feature>
<dbReference type="GO" id="GO:0005524">
    <property type="term" value="F:ATP binding"/>
    <property type="evidence" value="ECO:0007669"/>
    <property type="project" value="UniProtKB-KW"/>
</dbReference>
<dbReference type="InterPro" id="IPR003593">
    <property type="entry name" value="AAA+_ATPase"/>
</dbReference>
<proteinExistence type="predicted"/>
<keyword evidence="8" id="KW-1185">Reference proteome</keyword>
<evidence type="ECO:0000313" key="8">
    <source>
        <dbReference type="Proteomes" id="UP000322225"/>
    </source>
</evidence>
<protein>
    <recommendedName>
        <fullName evidence="9">ATP-dependent Clp protease, ATP-binding subunit ClpX</fullName>
    </recommendedName>
</protein>
<dbReference type="KEGG" id="ksn:43589963"/>
<feature type="compositionally biased region" description="Pro residues" evidence="3">
    <location>
        <begin position="319"/>
        <end position="346"/>
    </location>
</feature>
<dbReference type="GO" id="GO:0051603">
    <property type="term" value="P:proteolysis involved in protein catabolic process"/>
    <property type="evidence" value="ECO:0007669"/>
    <property type="project" value="TreeGrafter"/>
</dbReference>
<evidence type="ECO:0000259" key="6">
    <source>
        <dbReference type="SMART" id="SM01086"/>
    </source>
</evidence>
<dbReference type="Pfam" id="PF07724">
    <property type="entry name" value="AAA_2"/>
    <property type="match status" value="1"/>
</dbReference>
<evidence type="ECO:0000313" key="7">
    <source>
        <dbReference type="EMBL" id="WWD22911.1"/>
    </source>
</evidence>
<dbReference type="InterPro" id="IPR019489">
    <property type="entry name" value="Clp_ATPase_C"/>
</dbReference>
<reference evidence="7" key="1">
    <citation type="submission" date="2017-08" db="EMBL/GenBank/DDBJ databases">
        <authorList>
            <person name="Cuomo C."/>
            <person name="Billmyre B."/>
            <person name="Heitman J."/>
        </authorList>
    </citation>
    <scope>NUCLEOTIDE SEQUENCE</scope>
    <source>
        <strain evidence="7">CBS 12478</strain>
    </source>
</reference>